<keyword evidence="1" id="KW-0808">Transferase</keyword>
<keyword evidence="2" id="KW-1185">Reference proteome</keyword>
<comment type="caution">
    <text evidence="1">The sequence shown here is derived from an EMBL/GenBank/DDBJ whole genome shotgun (WGS) entry which is preliminary data.</text>
</comment>
<name>A0ABP0IYM9_9DINO</name>
<evidence type="ECO:0000313" key="1">
    <source>
        <dbReference type="EMBL" id="CAK9007197.1"/>
    </source>
</evidence>
<dbReference type="Proteomes" id="UP001642464">
    <property type="component" value="Unassembled WGS sequence"/>
</dbReference>
<evidence type="ECO:0000313" key="2">
    <source>
        <dbReference type="Proteomes" id="UP001642464"/>
    </source>
</evidence>
<organism evidence="1 2">
    <name type="scientific">Durusdinium trenchii</name>
    <dbReference type="NCBI Taxonomy" id="1381693"/>
    <lineage>
        <taxon>Eukaryota</taxon>
        <taxon>Sar</taxon>
        <taxon>Alveolata</taxon>
        <taxon>Dinophyceae</taxon>
        <taxon>Suessiales</taxon>
        <taxon>Symbiodiniaceae</taxon>
        <taxon>Durusdinium</taxon>
    </lineage>
</organism>
<keyword evidence="1" id="KW-0489">Methyltransferase</keyword>
<sequence length="60" mass="7068">DPNPLSLHRERVKRPVLETYRAKRRQFFLYQAAAKLWSEGVAWQRALDIVTEAFVATTHE</sequence>
<dbReference type="GO" id="GO:0008168">
    <property type="term" value="F:methyltransferase activity"/>
    <property type="evidence" value="ECO:0007669"/>
    <property type="project" value="UniProtKB-KW"/>
</dbReference>
<reference evidence="1 2" key="1">
    <citation type="submission" date="2024-02" db="EMBL/GenBank/DDBJ databases">
        <authorList>
            <person name="Chen Y."/>
            <person name="Shah S."/>
            <person name="Dougan E. K."/>
            <person name="Thang M."/>
            <person name="Chan C."/>
        </authorList>
    </citation>
    <scope>NUCLEOTIDE SEQUENCE [LARGE SCALE GENOMIC DNA]</scope>
</reference>
<proteinExistence type="predicted"/>
<gene>
    <name evidence="1" type="ORF">SCF082_LOCUS9359</name>
</gene>
<protein>
    <submittedName>
        <fullName evidence="1">Modification methylase ScrFIA</fullName>
    </submittedName>
</protein>
<dbReference type="EMBL" id="CAXAMM010005440">
    <property type="protein sequence ID" value="CAK9007197.1"/>
    <property type="molecule type" value="Genomic_DNA"/>
</dbReference>
<accession>A0ABP0IYM9</accession>
<dbReference type="GO" id="GO:0032259">
    <property type="term" value="P:methylation"/>
    <property type="evidence" value="ECO:0007669"/>
    <property type="project" value="UniProtKB-KW"/>
</dbReference>
<feature type="non-terminal residue" evidence="1">
    <location>
        <position position="1"/>
    </location>
</feature>